<feature type="region of interest" description="Disordered" evidence="2">
    <location>
        <begin position="298"/>
        <end position="345"/>
    </location>
</feature>
<dbReference type="Gene3D" id="3.90.70.130">
    <property type="match status" value="1"/>
</dbReference>
<evidence type="ECO:0000259" key="3">
    <source>
        <dbReference type="Pfam" id="PF07910"/>
    </source>
</evidence>
<reference evidence="4 5" key="1">
    <citation type="journal article" date="2011" name="PLoS Pathog.">
        <title>Endophytic Life Strategies Decoded by Genome and Transcriptome Analyses of the Mutualistic Root Symbiont Piriformospora indica.</title>
        <authorList>
            <person name="Zuccaro A."/>
            <person name="Lahrmann U."/>
            <person name="Guldener U."/>
            <person name="Langen G."/>
            <person name="Pfiffi S."/>
            <person name="Biedenkopf D."/>
            <person name="Wong P."/>
            <person name="Samans B."/>
            <person name="Grimm C."/>
            <person name="Basiewicz M."/>
            <person name="Murat C."/>
            <person name="Martin F."/>
            <person name="Kogel K.H."/>
        </authorList>
    </citation>
    <scope>NUCLEOTIDE SEQUENCE [LARGE SCALE GENOMIC DNA]</scope>
    <source>
        <strain evidence="4 5">DSM 11827</strain>
    </source>
</reference>
<sequence length="405" mass="45467">METEALEGESEPLNCAICDVALDNMSPSLRQEHYELHFQDAESHQEAVPSSPNTTPSDAPSKEQFWTISLAPQRKPPSNVTPGLIPILRQALLRSHANGKTQRAALCKDSICHIASEFLDTTYGCGYRNYMMACSLLYEQDIIPQYRHNLDQDVDQAYDSYKGSSKWLGYDLVGATQLKNRLVNTKKWIGTADLYTAFTYRGIPSRLVDFPQSGADPEVLPRWVANYFFPPKSTGNVQSALSGASPVVQTEKAPLILQHQGHSRTVVGIETNKAGILNLLVFDPAKKIPSNLRKQALSAFPSPQSPSHSHLRSIASTLKGSGKRPREEDEEDDRHNKKGRPSFVHIHDNQSKEEIDYIAVLKLFRVPLSNLKKRDKYQILTFPLEPILTQDERESRKVVTSEKVF</sequence>
<dbReference type="HOGENOM" id="CLU_029795_0_0_1"/>
<keyword evidence="5" id="KW-1185">Reference proteome</keyword>
<gene>
    <name evidence="4" type="ORF">PIIN_00976</name>
</gene>
<protein>
    <recommendedName>
        <fullName evidence="3">UFSP1/2/DUB catalytic domain-containing protein</fullName>
    </recommendedName>
</protein>
<feature type="compositionally biased region" description="Polar residues" evidence="2">
    <location>
        <begin position="301"/>
        <end position="319"/>
    </location>
</feature>
<dbReference type="Proteomes" id="UP000007148">
    <property type="component" value="Unassembled WGS sequence"/>
</dbReference>
<dbReference type="InParanoid" id="G4T7A3"/>
<dbReference type="AlphaFoldDB" id="G4T7A3"/>
<feature type="compositionally biased region" description="Polar residues" evidence="2">
    <location>
        <begin position="48"/>
        <end position="58"/>
    </location>
</feature>
<dbReference type="OMA" id="MFDPGRR"/>
<dbReference type="OrthoDB" id="288987at2759"/>
<accession>G4T7A3</accession>
<evidence type="ECO:0000313" key="5">
    <source>
        <dbReference type="Proteomes" id="UP000007148"/>
    </source>
</evidence>
<keyword evidence="1" id="KW-0378">Hydrolase</keyword>
<proteinExistence type="predicted"/>
<evidence type="ECO:0000256" key="1">
    <source>
        <dbReference type="ARBA" id="ARBA00022801"/>
    </source>
</evidence>
<dbReference type="Pfam" id="PF07910">
    <property type="entry name" value="Peptidase_C78"/>
    <property type="match status" value="1"/>
</dbReference>
<evidence type="ECO:0000313" key="4">
    <source>
        <dbReference type="EMBL" id="CCA67142.1"/>
    </source>
</evidence>
<dbReference type="eggNOG" id="KOG4696">
    <property type="taxonomic scope" value="Eukaryota"/>
</dbReference>
<dbReference type="GO" id="GO:0016787">
    <property type="term" value="F:hydrolase activity"/>
    <property type="evidence" value="ECO:0007669"/>
    <property type="project" value="UniProtKB-KW"/>
</dbReference>
<dbReference type="STRING" id="1109443.G4T7A3"/>
<feature type="domain" description="UFSP1/2/DUB catalytic" evidence="3">
    <location>
        <begin position="102"/>
        <end position="295"/>
    </location>
</feature>
<evidence type="ECO:0000256" key="2">
    <source>
        <dbReference type="SAM" id="MobiDB-lite"/>
    </source>
</evidence>
<dbReference type="EMBL" id="CAFZ01000010">
    <property type="protein sequence ID" value="CCA67142.1"/>
    <property type="molecule type" value="Genomic_DNA"/>
</dbReference>
<dbReference type="InterPro" id="IPR012462">
    <property type="entry name" value="UFSP1/2_DUB_cat"/>
</dbReference>
<organism evidence="4 5">
    <name type="scientific">Serendipita indica (strain DSM 11827)</name>
    <name type="common">Root endophyte fungus</name>
    <name type="synonym">Piriformospora indica</name>
    <dbReference type="NCBI Taxonomy" id="1109443"/>
    <lineage>
        <taxon>Eukaryota</taxon>
        <taxon>Fungi</taxon>
        <taxon>Dikarya</taxon>
        <taxon>Basidiomycota</taxon>
        <taxon>Agaricomycotina</taxon>
        <taxon>Agaricomycetes</taxon>
        <taxon>Sebacinales</taxon>
        <taxon>Serendipitaceae</taxon>
        <taxon>Serendipita</taxon>
    </lineage>
</organism>
<feature type="region of interest" description="Disordered" evidence="2">
    <location>
        <begin position="39"/>
        <end position="61"/>
    </location>
</feature>
<comment type="caution">
    <text evidence="4">The sequence shown here is derived from an EMBL/GenBank/DDBJ whole genome shotgun (WGS) entry which is preliminary data.</text>
</comment>
<name>G4T7A3_SERID</name>